<reference evidence="5 6" key="1">
    <citation type="submission" date="2023-09" db="EMBL/GenBank/DDBJ databases">
        <title>Description of three actinobacteria isolated from air of manufacturing shop in a pharmaceutical factory.</title>
        <authorList>
            <person name="Zhang D.-F."/>
        </authorList>
    </citation>
    <scope>NUCLEOTIDE SEQUENCE [LARGE SCALE GENOMIC DNA]</scope>
    <source>
        <strain evidence="5 6">LY-0111</strain>
    </source>
</reference>
<dbReference type="InterPro" id="IPR003697">
    <property type="entry name" value="Maf-like"/>
</dbReference>
<comment type="function">
    <text evidence="3">Nucleoside triphosphate pyrophosphatase. May have a dual role in cell division arrest and in preventing the incorporation of modified nucleotides into cellular nucleic acids.</text>
</comment>
<feature type="active site" description="Proton acceptor" evidence="3">
    <location>
        <position position="89"/>
    </location>
</feature>
<comment type="catalytic activity">
    <reaction evidence="3">
        <text>a 2'-deoxyribonucleoside 5'-triphosphate + H2O = a 2'-deoxyribonucleoside 5'-phosphate + diphosphate + H(+)</text>
        <dbReference type="Rhea" id="RHEA:44644"/>
        <dbReference type="ChEBI" id="CHEBI:15377"/>
        <dbReference type="ChEBI" id="CHEBI:15378"/>
        <dbReference type="ChEBI" id="CHEBI:33019"/>
        <dbReference type="ChEBI" id="CHEBI:61560"/>
        <dbReference type="ChEBI" id="CHEBI:65317"/>
        <dbReference type="EC" id="3.6.1.9"/>
    </reaction>
</comment>
<dbReference type="RefSeq" id="WP_310548871.1">
    <property type="nucleotide sequence ID" value="NZ_JAVKGR010000012.1"/>
</dbReference>
<comment type="caution">
    <text evidence="3">Lacks conserved residue(s) required for the propagation of feature annotation.</text>
</comment>
<protein>
    <recommendedName>
        <fullName evidence="3">Nucleoside triphosphate pyrophosphatase</fullName>
        <ecNumber evidence="3">3.6.1.9</ecNumber>
    </recommendedName>
    <alternativeName>
        <fullName evidence="3">Nucleotide pyrophosphatase</fullName>
        <shortName evidence="3">Nucleotide PPase</shortName>
    </alternativeName>
</protein>
<comment type="caution">
    <text evidence="5">The sequence shown here is derived from an EMBL/GenBank/DDBJ whole genome shotgun (WGS) entry which is preliminary data.</text>
</comment>
<dbReference type="EMBL" id="JAVKGR010000012">
    <property type="protein sequence ID" value="MDR8019886.1"/>
    <property type="molecule type" value="Genomic_DNA"/>
</dbReference>
<dbReference type="EC" id="3.6.1.9" evidence="3"/>
<dbReference type="Pfam" id="PF02545">
    <property type="entry name" value="Maf"/>
    <property type="match status" value="1"/>
</dbReference>
<keyword evidence="3" id="KW-0963">Cytoplasm</keyword>
<dbReference type="Proteomes" id="UP001251870">
    <property type="component" value="Unassembled WGS sequence"/>
</dbReference>
<dbReference type="CDD" id="cd00555">
    <property type="entry name" value="Maf"/>
    <property type="match status" value="1"/>
</dbReference>
<dbReference type="SUPFAM" id="SSF52972">
    <property type="entry name" value="ITPase-like"/>
    <property type="match status" value="1"/>
</dbReference>
<evidence type="ECO:0000256" key="4">
    <source>
        <dbReference type="SAM" id="MobiDB-lite"/>
    </source>
</evidence>
<proteinExistence type="inferred from homology"/>
<evidence type="ECO:0000256" key="1">
    <source>
        <dbReference type="ARBA" id="ARBA00001968"/>
    </source>
</evidence>
<accession>A0ABU2DU40</accession>
<evidence type="ECO:0000256" key="2">
    <source>
        <dbReference type="ARBA" id="ARBA00022801"/>
    </source>
</evidence>
<dbReference type="InterPro" id="IPR029001">
    <property type="entry name" value="ITPase-like_fam"/>
</dbReference>
<dbReference type="PIRSF" id="PIRSF006305">
    <property type="entry name" value="Maf"/>
    <property type="match status" value="1"/>
</dbReference>
<comment type="catalytic activity">
    <reaction evidence="3">
        <text>a ribonucleoside 5'-triphosphate + H2O = a ribonucleoside 5'-phosphate + diphosphate + H(+)</text>
        <dbReference type="Rhea" id="RHEA:23996"/>
        <dbReference type="ChEBI" id="CHEBI:15377"/>
        <dbReference type="ChEBI" id="CHEBI:15378"/>
        <dbReference type="ChEBI" id="CHEBI:33019"/>
        <dbReference type="ChEBI" id="CHEBI:58043"/>
        <dbReference type="ChEBI" id="CHEBI:61557"/>
        <dbReference type="EC" id="3.6.1.9"/>
    </reaction>
</comment>
<comment type="cofactor">
    <cofactor evidence="1 3">
        <name>a divalent metal cation</name>
        <dbReference type="ChEBI" id="CHEBI:60240"/>
    </cofactor>
</comment>
<dbReference type="Gene3D" id="3.90.950.10">
    <property type="match status" value="1"/>
</dbReference>
<evidence type="ECO:0000313" key="6">
    <source>
        <dbReference type="Proteomes" id="UP001251870"/>
    </source>
</evidence>
<keyword evidence="2 3" id="KW-0378">Hydrolase</keyword>
<organism evidence="5 6">
    <name type="scientific">Nesterenkonia aerolata</name>
    <dbReference type="NCBI Taxonomy" id="3074079"/>
    <lineage>
        <taxon>Bacteria</taxon>
        <taxon>Bacillati</taxon>
        <taxon>Actinomycetota</taxon>
        <taxon>Actinomycetes</taxon>
        <taxon>Micrococcales</taxon>
        <taxon>Micrococcaceae</taxon>
        <taxon>Nesterenkonia</taxon>
    </lineage>
</organism>
<keyword evidence="6" id="KW-1185">Reference proteome</keyword>
<evidence type="ECO:0000256" key="3">
    <source>
        <dbReference type="HAMAP-Rule" id="MF_00528"/>
    </source>
</evidence>
<dbReference type="HAMAP" id="MF_00528">
    <property type="entry name" value="Maf"/>
    <property type="match status" value="1"/>
</dbReference>
<dbReference type="PANTHER" id="PTHR43213">
    <property type="entry name" value="BIFUNCTIONAL DTTP/UTP PYROPHOSPHATASE/METHYLTRANSFERASE PROTEIN-RELATED"/>
    <property type="match status" value="1"/>
</dbReference>
<dbReference type="NCBIfam" id="TIGR00172">
    <property type="entry name" value="maf"/>
    <property type="match status" value="1"/>
</dbReference>
<sequence length="237" mass="24865">MTSPTDAIPASLVLASASPGRARVLEAAGVAFSTEVSSVDEEEVLAAARALGGAEGLAPSEVALLLARAKAEDVAAAPRQPQAPVLGCDSVFELDGEAHGKPYEVDVAVARWQMLRGRTGVLHSGHWLIGPQGQAVGRTVSTRVSFAEPTEAQIRAYAESGEPLHCAGAFTIDGRGAAFVRSVDGDHLSVIGVSPHALTELLAEIGEDITDYWRPSHTDDAPSSTPTENREQEPRER</sequence>
<gene>
    <name evidence="5" type="ORF">RIL96_09965</name>
</gene>
<keyword evidence="3" id="KW-0546">Nucleotide metabolism</keyword>
<name>A0ABU2DU40_9MICC</name>
<feature type="region of interest" description="Disordered" evidence="4">
    <location>
        <begin position="212"/>
        <end position="237"/>
    </location>
</feature>
<comment type="similarity">
    <text evidence="3">Belongs to the Maf family.</text>
</comment>
<feature type="compositionally biased region" description="Basic and acidic residues" evidence="4">
    <location>
        <begin position="228"/>
        <end position="237"/>
    </location>
</feature>
<dbReference type="PANTHER" id="PTHR43213:SF5">
    <property type="entry name" value="BIFUNCTIONAL DTTP_UTP PYROPHOSPHATASE_METHYLTRANSFERASE PROTEIN-RELATED"/>
    <property type="match status" value="1"/>
</dbReference>
<evidence type="ECO:0000313" key="5">
    <source>
        <dbReference type="EMBL" id="MDR8019886.1"/>
    </source>
</evidence>
<comment type="subcellular location">
    <subcellularLocation>
        <location evidence="3">Cytoplasm</location>
    </subcellularLocation>
</comment>